<dbReference type="EMBL" id="UYYB01142179">
    <property type="protein sequence ID" value="VDM85572.1"/>
    <property type="molecule type" value="Genomic_DNA"/>
</dbReference>
<name>A0A3P7M2R4_STRVU</name>
<accession>A0A3P7M2R4</accession>
<keyword evidence="3" id="KW-1185">Reference proteome</keyword>
<sequence length="133" mass="14547">QIEVTPTRSQFYTSGQGLDTSASRLYTSGAHLDTSGGSRLTSSGQRVDFGDLSGNTVINNYGYDVHEIHTSEGGARVVETHGGGPMMETSRLESTRIEEVVERPLPQPPRPANGFARDHMGYIPVAKWVFYMN</sequence>
<evidence type="ECO:0000313" key="2">
    <source>
        <dbReference type="EMBL" id="VDM85572.1"/>
    </source>
</evidence>
<evidence type="ECO:0000313" key="3">
    <source>
        <dbReference type="Proteomes" id="UP000270094"/>
    </source>
</evidence>
<dbReference type="OrthoDB" id="5862950at2759"/>
<feature type="non-terminal residue" evidence="2">
    <location>
        <position position="1"/>
    </location>
</feature>
<dbReference type="AlphaFoldDB" id="A0A3P7M2R4"/>
<organism evidence="2 3">
    <name type="scientific">Strongylus vulgaris</name>
    <name type="common">Blood worm</name>
    <dbReference type="NCBI Taxonomy" id="40348"/>
    <lineage>
        <taxon>Eukaryota</taxon>
        <taxon>Metazoa</taxon>
        <taxon>Ecdysozoa</taxon>
        <taxon>Nematoda</taxon>
        <taxon>Chromadorea</taxon>
        <taxon>Rhabditida</taxon>
        <taxon>Rhabditina</taxon>
        <taxon>Rhabditomorpha</taxon>
        <taxon>Strongyloidea</taxon>
        <taxon>Strongylidae</taxon>
        <taxon>Strongylus</taxon>
    </lineage>
</organism>
<dbReference type="Proteomes" id="UP000270094">
    <property type="component" value="Unassembled WGS sequence"/>
</dbReference>
<gene>
    <name evidence="2" type="ORF">SVUK_LOCUS20570</name>
</gene>
<protein>
    <submittedName>
        <fullName evidence="2">Uncharacterized protein</fullName>
    </submittedName>
</protein>
<reference evidence="2 3" key="1">
    <citation type="submission" date="2018-11" db="EMBL/GenBank/DDBJ databases">
        <authorList>
            <consortium name="Pathogen Informatics"/>
        </authorList>
    </citation>
    <scope>NUCLEOTIDE SEQUENCE [LARGE SCALE GENOMIC DNA]</scope>
</reference>
<evidence type="ECO:0000256" key="1">
    <source>
        <dbReference type="SAM" id="MobiDB-lite"/>
    </source>
</evidence>
<feature type="region of interest" description="Disordered" evidence="1">
    <location>
        <begin position="1"/>
        <end position="20"/>
    </location>
</feature>
<proteinExistence type="predicted"/>